<dbReference type="EMBL" id="CAJNBJ010000016">
    <property type="protein sequence ID" value="CAE6750309.1"/>
    <property type="molecule type" value="Genomic_DNA"/>
</dbReference>
<evidence type="ECO:0000256" key="1">
    <source>
        <dbReference type="SAM" id="MobiDB-lite"/>
    </source>
</evidence>
<accession>A0ABM8RFL0</accession>
<comment type="caution">
    <text evidence="2">The sequence shown here is derived from an EMBL/GenBank/DDBJ whole genome shotgun (WGS) entry which is preliminary data.</text>
</comment>
<dbReference type="CDD" id="cd03801">
    <property type="entry name" value="GT4_PimA-like"/>
    <property type="match status" value="1"/>
</dbReference>
<protein>
    <submittedName>
        <fullName evidence="2">Glycosyl transferase family 1</fullName>
    </submittedName>
</protein>
<keyword evidence="3" id="KW-1185">Reference proteome</keyword>
<sequence>MTVTYFSKSSSIGPSSRYRVFQFLPQFQAEGIDCRVEPLFGETYFSILEVRSRALQTCLKIPYVLARFLKRLGTVLMLNRQDLVVIEGPLFPYAPPVVERVLRWLGQRVVVEMDDAIYLTHGHEAKIPALLKIATGVIVGNDRLAAYARQCSSYVSVVPTVVDTDRFVPLASQAATSPCHADEAITIVWMGLAYNLKYLHVLVPALRTLQSQYHVRLRVVCSHAPKLAGIDVEFRAWDFSREVTDLQDATIGVMPLEDTEWARGKCGLKLLQYLAVGLPAVASPVGVNSDIIVNGENGFFASTEDEWYERLHALCGRPHLRARMGAAGRRTVESRYSLALWGPRLADVYRAFAAGKPNQATPHPAQSPVSSHRHSTRAR</sequence>
<feature type="region of interest" description="Disordered" evidence="1">
    <location>
        <begin position="356"/>
        <end position="379"/>
    </location>
</feature>
<gene>
    <name evidence="2" type="ORF">NSPZN2_30139</name>
</gene>
<evidence type="ECO:0000313" key="2">
    <source>
        <dbReference type="EMBL" id="CAE6750309.1"/>
    </source>
</evidence>
<name>A0ABM8RFL0_9BACT</name>
<dbReference type="RefSeq" id="WP_213042343.1">
    <property type="nucleotide sequence ID" value="NZ_CAJNBJ010000016.1"/>
</dbReference>
<dbReference type="PANTHER" id="PTHR12526">
    <property type="entry name" value="GLYCOSYLTRANSFERASE"/>
    <property type="match status" value="1"/>
</dbReference>
<proteinExistence type="predicted"/>
<dbReference type="GO" id="GO:0016740">
    <property type="term" value="F:transferase activity"/>
    <property type="evidence" value="ECO:0007669"/>
    <property type="project" value="UniProtKB-KW"/>
</dbReference>
<dbReference type="Pfam" id="PF13692">
    <property type="entry name" value="Glyco_trans_1_4"/>
    <property type="match status" value="1"/>
</dbReference>
<organism evidence="2 3">
    <name type="scientific">Nitrospira defluvii</name>
    <dbReference type="NCBI Taxonomy" id="330214"/>
    <lineage>
        <taxon>Bacteria</taxon>
        <taxon>Pseudomonadati</taxon>
        <taxon>Nitrospirota</taxon>
        <taxon>Nitrospiria</taxon>
        <taxon>Nitrospirales</taxon>
        <taxon>Nitrospiraceae</taxon>
        <taxon>Nitrospira</taxon>
    </lineage>
</organism>
<evidence type="ECO:0000313" key="3">
    <source>
        <dbReference type="Proteomes" id="UP000675880"/>
    </source>
</evidence>
<reference evidence="2 3" key="1">
    <citation type="submission" date="2021-02" db="EMBL/GenBank/DDBJ databases">
        <authorList>
            <person name="Han P."/>
        </authorList>
    </citation>
    <scope>NUCLEOTIDE SEQUENCE [LARGE SCALE GENOMIC DNA]</scope>
    <source>
        <strain evidence="2">Candidatus Nitrospira sp. ZN2</strain>
    </source>
</reference>
<dbReference type="Gene3D" id="3.40.50.2000">
    <property type="entry name" value="Glycogen Phosphorylase B"/>
    <property type="match status" value="1"/>
</dbReference>
<dbReference type="SUPFAM" id="SSF53756">
    <property type="entry name" value="UDP-Glycosyltransferase/glycogen phosphorylase"/>
    <property type="match status" value="1"/>
</dbReference>
<dbReference type="PANTHER" id="PTHR12526:SF600">
    <property type="entry name" value="GLYCOSYL TRANSFERASE GROUP 1"/>
    <property type="match status" value="1"/>
</dbReference>
<keyword evidence="2" id="KW-0808">Transferase</keyword>
<dbReference type="Proteomes" id="UP000675880">
    <property type="component" value="Unassembled WGS sequence"/>
</dbReference>